<evidence type="ECO:0000256" key="5">
    <source>
        <dbReference type="ARBA" id="ARBA00022519"/>
    </source>
</evidence>
<feature type="domain" description="TonB C-terminal" evidence="11">
    <location>
        <begin position="97"/>
        <end position="186"/>
    </location>
</feature>
<dbReference type="AlphaFoldDB" id="A0A2M7SAR6"/>
<proteinExistence type="inferred from homology"/>
<dbReference type="Proteomes" id="UP000229307">
    <property type="component" value="Unassembled WGS sequence"/>
</dbReference>
<evidence type="ECO:0000256" key="6">
    <source>
        <dbReference type="ARBA" id="ARBA00022692"/>
    </source>
</evidence>
<evidence type="ECO:0000256" key="8">
    <source>
        <dbReference type="ARBA" id="ARBA00022989"/>
    </source>
</evidence>
<dbReference type="InterPro" id="IPR006260">
    <property type="entry name" value="TonB/TolA_C"/>
</dbReference>
<keyword evidence="8" id="KW-1133">Transmembrane helix</keyword>
<evidence type="ECO:0000256" key="2">
    <source>
        <dbReference type="ARBA" id="ARBA00006555"/>
    </source>
</evidence>
<comment type="caution">
    <text evidence="12">The sequence shown here is derived from an EMBL/GenBank/DDBJ whole genome shotgun (WGS) entry which is preliminary data.</text>
</comment>
<evidence type="ECO:0000256" key="1">
    <source>
        <dbReference type="ARBA" id="ARBA00004383"/>
    </source>
</evidence>
<keyword evidence="9" id="KW-0472">Membrane</keyword>
<dbReference type="NCBIfam" id="TIGR01352">
    <property type="entry name" value="tonB_Cterm"/>
    <property type="match status" value="1"/>
</dbReference>
<keyword evidence="4" id="KW-1003">Cell membrane</keyword>
<dbReference type="GO" id="GO:0030288">
    <property type="term" value="C:outer membrane-bounded periplasmic space"/>
    <property type="evidence" value="ECO:0007669"/>
    <property type="project" value="InterPro"/>
</dbReference>
<feature type="region of interest" description="Disordered" evidence="10">
    <location>
        <begin position="1"/>
        <end position="85"/>
    </location>
</feature>
<dbReference type="InterPro" id="IPR051045">
    <property type="entry name" value="TonB-dependent_transducer"/>
</dbReference>
<dbReference type="GO" id="GO:0005886">
    <property type="term" value="C:plasma membrane"/>
    <property type="evidence" value="ECO:0007669"/>
    <property type="project" value="UniProtKB-SubCell"/>
</dbReference>
<comment type="similarity">
    <text evidence="2">Belongs to the TonB family.</text>
</comment>
<evidence type="ECO:0000256" key="3">
    <source>
        <dbReference type="ARBA" id="ARBA00022448"/>
    </source>
</evidence>
<dbReference type="GO" id="GO:0015031">
    <property type="term" value="P:protein transport"/>
    <property type="evidence" value="ECO:0007669"/>
    <property type="project" value="UniProtKB-KW"/>
</dbReference>
<sequence>MPGQKISQRMFTGGGVRYPFRTESSSNVENRLQRKYNEPNYNPLSSVPSIKGDVSPSGLGKKTKLPQGAEVTAKKGPDFPSGNEASKYAGERLGVKGPLASRRVLYSEFPVYPEWAQKKGIEARVKLKFWVEPDGDVEDVFVEKKGYLQIDNLAVQSLKRWRFEPLPPGPERARQWGTIEMNFELK</sequence>
<evidence type="ECO:0000256" key="7">
    <source>
        <dbReference type="ARBA" id="ARBA00022927"/>
    </source>
</evidence>
<comment type="subcellular location">
    <subcellularLocation>
        <location evidence="1">Cell inner membrane</location>
        <topology evidence="1">Single-pass membrane protein</topology>
        <orientation evidence="1">Periplasmic side</orientation>
    </subcellularLocation>
</comment>
<keyword evidence="7" id="KW-0653">Protein transport</keyword>
<evidence type="ECO:0000256" key="4">
    <source>
        <dbReference type="ARBA" id="ARBA00022475"/>
    </source>
</evidence>
<dbReference type="GO" id="GO:0055085">
    <property type="term" value="P:transmembrane transport"/>
    <property type="evidence" value="ECO:0007669"/>
    <property type="project" value="InterPro"/>
</dbReference>
<evidence type="ECO:0000313" key="13">
    <source>
        <dbReference type="Proteomes" id="UP000229307"/>
    </source>
</evidence>
<evidence type="ECO:0000256" key="10">
    <source>
        <dbReference type="SAM" id="MobiDB-lite"/>
    </source>
</evidence>
<feature type="compositionally biased region" description="Polar residues" evidence="10">
    <location>
        <begin position="39"/>
        <end position="48"/>
    </location>
</feature>
<dbReference type="Gene3D" id="3.30.1150.10">
    <property type="match status" value="1"/>
</dbReference>
<dbReference type="PRINTS" id="PR01374">
    <property type="entry name" value="TONBPROTEIN"/>
</dbReference>
<gene>
    <name evidence="12" type="ORF">COY52_06635</name>
</gene>
<dbReference type="InterPro" id="IPR003538">
    <property type="entry name" value="TonB"/>
</dbReference>
<evidence type="ECO:0000256" key="9">
    <source>
        <dbReference type="ARBA" id="ARBA00023136"/>
    </source>
</evidence>
<dbReference type="EMBL" id="PFMR01000176">
    <property type="protein sequence ID" value="PIZ16605.1"/>
    <property type="molecule type" value="Genomic_DNA"/>
</dbReference>
<dbReference type="PROSITE" id="PS52015">
    <property type="entry name" value="TONB_CTD"/>
    <property type="match status" value="1"/>
</dbReference>
<dbReference type="Pfam" id="PF03544">
    <property type="entry name" value="TonB_C"/>
    <property type="match status" value="1"/>
</dbReference>
<dbReference type="PANTHER" id="PTHR33446:SF2">
    <property type="entry name" value="PROTEIN TONB"/>
    <property type="match status" value="1"/>
</dbReference>
<dbReference type="GO" id="GO:0015891">
    <property type="term" value="P:siderophore transport"/>
    <property type="evidence" value="ECO:0007669"/>
    <property type="project" value="InterPro"/>
</dbReference>
<keyword evidence="3" id="KW-0813">Transport</keyword>
<evidence type="ECO:0000313" key="12">
    <source>
        <dbReference type="EMBL" id="PIZ16605.1"/>
    </source>
</evidence>
<dbReference type="PANTHER" id="PTHR33446">
    <property type="entry name" value="PROTEIN TONB-RELATED"/>
    <property type="match status" value="1"/>
</dbReference>
<name>A0A2M7SAR6_9BACT</name>
<protein>
    <recommendedName>
        <fullName evidence="11">TonB C-terminal domain-containing protein</fullName>
    </recommendedName>
</protein>
<dbReference type="GO" id="GO:0031992">
    <property type="term" value="F:energy transducer activity"/>
    <property type="evidence" value="ECO:0007669"/>
    <property type="project" value="InterPro"/>
</dbReference>
<accession>A0A2M7SAR6</accession>
<organism evidence="12 13">
    <name type="scientific">Candidatus Desantisbacteria bacterium CG_4_10_14_0_8_um_filter_48_22</name>
    <dbReference type="NCBI Taxonomy" id="1974543"/>
    <lineage>
        <taxon>Bacteria</taxon>
        <taxon>Candidatus Desantisiibacteriota</taxon>
    </lineage>
</organism>
<reference evidence="13" key="1">
    <citation type="submission" date="2017-09" db="EMBL/GenBank/DDBJ databases">
        <title>Depth-based differentiation of microbial function through sediment-hosted aquifers and enrichment of novel symbionts in the deep terrestrial subsurface.</title>
        <authorList>
            <person name="Probst A.J."/>
            <person name="Ladd B."/>
            <person name="Jarett J.K."/>
            <person name="Geller-Mcgrath D.E."/>
            <person name="Sieber C.M.K."/>
            <person name="Emerson J.B."/>
            <person name="Anantharaman K."/>
            <person name="Thomas B.C."/>
            <person name="Malmstrom R."/>
            <person name="Stieglmeier M."/>
            <person name="Klingl A."/>
            <person name="Woyke T."/>
            <person name="Ryan C.M."/>
            <person name="Banfield J.F."/>
        </authorList>
    </citation>
    <scope>NUCLEOTIDE SEQUENCE [LARGE SCALE GENOMIC DNA]</scope>
</reference>
<dbReference type="InterPro" id="IPR037682">
    <property type="entry name" value="TonB_C"/>
</dbReference>
<dbReference type="SUPFAM" id="SSF74653">
    <property type="entry name" value="TolA/TonB C-terminal domain"/>
    <property type="match status" value="1"/>
</dbReference>
<keyword evidence="6" id="KW-0812">Transmembrane</keyword>
<feature type="compositionally biased region" description="Polar residues" evidence="10">
    <location>
        <begin position="1"/>
        <end position="10"/>
    </location>
</feature>
<evidence type="ECO:0000259" key="11">
    <source>
        <dbReference type="PROSITE" id="PS52015"/>
    </source>
</evidence>
<keyword evidence="5" id="KW-0997">Cell inner membrane</keyword>